<dbReference type="EMBL" id="JAGMUV010000003">
    <property type="protein sequence ID" value="KAH7166469.1"/>
    <property type="molecule type" value="Genomic_DNA"/>
</dbReference>
<organism evidence="2 3">
    <name type="scientific">Dactylonectria macrodidyma</name>
    <dbReference type="NCBI Taxonomy" id="307937"/>
    <lineage>
        <taxon>Eukaryota</taxon>
        <taxon>Fungi</taxon>
        <taxon>Dikarya</taxon>
        <taxon>Ascomycota</taxon>
        <taxon>Pezizomycotina</taxon>
        <taxon>Sordariomycetes</taxon>
        <taxon>Hypocreomycetidae</taxon>
        <taxon>Hypocreales</taxon>
        <taxon>Nectriaceae</taxon>
        <taxon>Dactylonectria</taxon>
    </lineage>
</organism>
<dbReference type="OrthoDB" id="2149705at2759"/>
<protein>
    <submittedName>
        <fullName evidence="2">Uncharacterized protein</fullName>
    </submittedName>
</protein>
<evidence type="ECO:0000313" key="2">
    <source>
        <dbReference type="EMBL" id="KAH7166469.1"/>
    </source>
</evidence>
<sequence length="223" mass="25062">MTATRNSVAKSKPRLKQTTISSASFKSTATPSLPLNAKVRKVTKSDKASKVNKRPNTRPKTCTSSSDATERVETDVLMSIYPIHLANIASQRKNHEYRNYRLRNGVERLWFYETGGTKQDKGRAAITHIATIPSDVRRPQGTVPEEPVGIGNADFNAGLMSAKFGYPIIELYELVEPIPLDKMKKEWGMGGAPMGWSYVKKNMWQARWGEDDESREGKVKRVF</sequence>
<keyword evidence="3" id="KW-1185">Reference proteome</keyword>
<feature type="region of interest" description="Disordered" evidence="1">
    <location>
        <begin position="1"/>
        <end position="69"/>
    </location>
</feature>
<evidence type="ECO:0000256" key="1">
    <source>
        <dbReference type="SAM" id="MobiDB-lite"/>
    </source>
</evidence>
<comment type="caution">
    <text evidence="2">The sequence shown here is derived from an EMBL/GenBank/DDBJ whole genome shotgun (WGS) entry which is preliminary data.</text>
</comment>
<feature type="compositionally biased region" description="Polar residues" evidence="1">
    <location>
        <begin position="16"/>
        <end position="33"/>
    </location>
</feature>
<name>A0A9P9FNH4_9HYPO</name>
<evidence type="ECO:0000313" key="3">
    <source>
        <dbReference type="Proteomes" id="UP000738349"/>
    </source>
</evidence>
<gene>
    <name evidence="2" type="ORF">EDB81DRAFT_878812</name>
</gene>
<dbReference type="AlphaFoldDB" id="A0A9P9FNH4"/>
<accession>A0A9P9FNH4</accession>
<proteinExistence type="predicted"/>
<dbReference type="Proteomes" id="UP000738349">
    <property type="component" value="Unassembled WGS sequence"/>
</dbReference>
<feature type="compositionally biased region" description="Polar residues" evidence="1">
    <location>
        <begin position="58"/>
        <end position="67"/>
    </location>
</feature>
<reference evidence="2" key="1">
    <citation type="journal article" date="2021" name="Nat. Commun.">
        <title>Genetic determinants of endophytism in the Arabidopsis root mycobiome.</title>
        <authorList>
            <person name="Mesny F."/>
            <person name="Miyauchi S."/>
            <person name="Thiergart T."/>
            <person name="Pickel B."/>
            <person name="Atanasova L."/>
            <person name="Karlsson M."/>
            <person name="Huettel B."/>
            <person name="Barry K.W."/>
            <person name="Haridas S."/>
            <person name="Chen C."/>
            <person name="Bauer D."/>
            <person name="Andreopoulos W."/>
            <person name="Pangilinan J."/>
            <person name="LaButti K."/>
            <person name="Riley R."/>
            <person name="Lipzen A."/>
            <person name="Clum A."/>
            <person name="Drula E."/>
            <person name="Henrissat B."/>
            <person name="Kohler A."/>
            <person name="Grigoriev I.V."/>
            <person name="Martin F.M."/>
            <person name="Hacquard S."/>
        </authorList>
    </citation>
    <scope>NUCLEOTIDE SEQUENCE</scope>
    <source>
        <strain evidence="2">MPI-CAGE-AT-0147</strain>
    </source>
</reference>